<sequence>MAYENYVTLLKGMLSTSDNFSAIKFFKIAYFTASQRKRAEETLFETLKIVEMEDCEYSATAKRLIGHFNEMINSFDAQMFWDSSTFEKRELKLKLHKLFCKKKKNKMLVNTTSSDSENDFQKVKSMIDPPEYSENPSEKTMRDGYSTTPKQYEIDIEDDDNVDENSLLDETRLPLGNINGRTPEEFLDTNLIESFNKYQKKLPKTRKILTPAYWGILDLTKESLNNSGIKNKEIEKLSQNFSNKIGWTDDVLASNEVQKYFDNNCENVNKNEMIKDLDINIQYMKNKMPNLQRVCTEEELKMWTTVPLFSGIFTSEKLGVKSKRFQQTKHETKTQILFQEQSLKRSILVL</sequence>
<dbReference type="AlphaFoldDB" id="A0A8H3LNE0"/>
<dbReference type="OrthoDB" id="2446509at2759"/>
<name>A0A8H3LNE0_9GLOM</name>
<proteinExistence type="predicted"/>
<accession>A0A8H3LNE0</accession>
<dbReference type="Proteomes" id="UP000615446">
    <property type="component" value="Unassembled WGS sequence"/>
</dbReference>
<evidence type="ECO:0000313" key="2">
    <source>
        <dbReference type="Proteomes" id="UP000615446"/>
    </source>
</evidence>
<gene>
    <name evidence="1" type="ORF">RCL2_001544600</name>
</gene>
<reference evidence="1" key="1">
    <citation type="submission" date="2019-10" db="EMBL/GenBank/DDBJ databases">
        <title>Conservation and host-specific expression of non-tandemly repeated heterogenous ribosome RNA gene in arbuscular mycorrhizal fungi.</title>
        <authorList>
            <person name="Maeda T."/>
            <person name="Kobayashi Y."/>
            <person name="Nakagawa T."/>
            <person name="Ezawa T."/>
            <person name="Yamaguchi K."/>
            <person name="Bino T."/>
            <person name="Nishimoto Y."/>
            <person name="Shigenobu S."/>
            <person name="Kawaguchi M."/>
        </authorList>
    </citation>
    <scope>NUCLEOTIDE SEQUENCE</scope>
    <source>
        <strain evidence="1">HR1</strain>
    </source>
</reference>
<dbReference type="EMBL" id="BLAL01000178">
    <property type="protein sequence ID" value="GES88498.1"/>
    <property type="molecule type" value="Genomic_DNA"/>
</dbReference>
<protein>
    <submittedName>
        <fullName evidence="1">Uncharacterized protein</fullName>
    </submittedName>
</protein>
<organism evidence="1 2">
    <name type="scientific">Rhizophagus clarus</name>
    <dbReference type="NCBI Taxonomy" id="94130"/>
    <lineage>
        <taxon>Eukaryota</taxon>
        <taxon>Fungi</taxon>
        <taxon>Fungi incertae sedis</taxon>
        <taxon>Mucoromycota</taxon>
        <taxon>Glomeromycotina</taxon>
        <taxon>Glomeromycetes</taxon>
        <taxon>Glomerales</taxon>
        <taxon>Glomeraceae</taxon>
        <taxon>Rhizophagus</taxon>
    </lineage>
</organism>
<evidence type="ECO:0000313" key="1">
    <source>
        <dbReference type="EMBL" id="GES88498.1"/>
    </source>
</evidence>
<comment type="caution">
    <text evidence="1">The sequence shown here is derived from an EMBL/GenBank/DDBJ whole genome shotgun (WGS) entry which is preliminary data.</text>
</comment>